<comment type="caution">
    <text evidence="1">The sequence shown here is derived from an EMBL/GenBank/DDBJ whole genome shotgun (WGS) entry which is preliminary data.</text>
</comment>
<dbReference type="EMBL" id="LAZR01000011">
    <property type="protein sequence ID" value="KKO07875.1"/>
    <property type="molecule type" value="Genomic_DNA"/>
</dbReference>
<organism evidence="1">
    <name type="scientific">marine sediment metagenome</name>
    <dbReference type="NCBI Taxonomy" id="412755"/>
    <lineage>
        <taxon>unclassified sequences</taxon>
        <taxon>metagenomes</taxon>
        <taxon>ecological metagenomes</taxon>
    </lineage>
</organism>
<evidence type="ECO:0000313" key="1">
    <source>
        <dbReference type="EMBL" id="KKO07875.1"/>
    </source>
</evidence>
<accession>A0A0F9VUZ1</accession>
<sequence>MNLIRFWYLTLIIALNNKNECFMSITYLNIKSKGITKTITEFSKQENQSNREFRKFIKEQVVEHRKEGVDVFKSPWPGDDRKKE</sequence>
<proteinExistence type="predicted"/>
<dbReference type="AlphaFoldDB" id="A0A0F9VUZ1"/>
<name>A0A0F9VUZ1_9ZZZZ</name>
<gene>
    <name evidence="1" type="ORF">LCGC14_0052170</name>
</gene>
<protein>
    <submittedName>
        <fullName evidence="1">Uncharacterized protein</fullName>
    </submittedName>
</protein>
<reference evidence="1" key="1">
    <citation type="journal article" date="2015" name="Nature">
        <title>Complex archaea that bridge the gap between prokaryotes and eukaryotes.</title>
        <authorList>
            <person name="Spang A."/>
            <person name="Saw J.H."/>
            <person name="Jorgensen S.L."/>
            <person name="Zaremba-Niedzwiedzka K."/>
            <person name="Martijn J."/>
            <person name="Lind A.E."/>
            <person name="van Eijk R."/>
            <person name="Schleper C."/>
            <person name="Guy L."/>
            <person name="Ettema T.J."/>
        </authorList>
    </citation>
    <scope>NUCLEOTIDE SEQUENCE</scope>
</reference>